<dbReference type="SUPFAM" id="SSF56112">
    <property type="entry name" value="Protein kinase-like (PK-like)"/>
    <property type="match status" value="1"/>
</dbReference>
<keyword evidence="3" id="KW-1185">Reference proteome</keyword>
<dbReference type="PROSITE" id="PS50011">
    <property type="entry name" value="PROTEIN_KINASE_DOM"/>
    <property type="match status" value="1"/>
</dbReference>
<keyword evidence="2" id="KW-0418">Kinase</keyword>
<dbReference type="STRING" id="6265.A0A0B2W416"/>
<dbReference type="GO" id="GO:0005886">
    <property type="term" value="C:plasma membrane"/>
    <property type="evidence" value="ECO:0007669"/>
    <property type="project" value="TreeGrafter"/>
</dbReference>
<dbReference type="GO" id="GO:0007169">
    <property type="term" value="P:cell surface receptor protein tyrosine kinase signaling pathway"/>
    <property type="evidence" value="ECO:0007669"/>
    <property type="project" value="TreeGrafter"/>
</dbReference>
<dbReference type="GO" id="GO:0005524">
    <property type="term" value="F:ATP binding"/>
    <property type="evidence" value="ECO:0007669"/>
    <property type="project" value="InterPro"/>
</dbReference>
<dbReference type="Gene3D" id="1.10.510.10">
    <property type="entry name" value="Transferase(Phosphotransferase) domain 1"/>
    <property type="match status" value="1"/>
</dbReference>
<name>A0A0B2W416_TOXCA</name>
<feature type="non-terminal residue" evidence="2">
    <location>
        <position position="1"/>
    </location>
</feature>
<reference evidence="2 3" key="1">
    <citation type="submission" date="2014-11" db="EMBL/GenBank/DDBJ databases">
        <title>Genetic blueprint of the zoonotic pathogen Toxocara canis.</title>
        <authorList>
            <person name="Zhu X.-Q."/>
            <person name="Korhonen P.K."/>
            <person name="Cai H."/>
            <person name="Young N.D."/>
            <person name="Nejsum P."/>
            <person name="von Samson-Himmelstjerna G."/>
            <person name="Boag P.R."/>
            <person name="Tan P."/>
            <person name="Li Q."/>
            <person name="Min J."/>
            <person name="Yang Y."/>
            <person name="Wang X."/>
            <person name="Fang X."/>
            <person name="Hall R.S."/>
            <person name="Hofmann A."/>
            <person name="Sternberg P.W."/>
            <person name="Jex A.R."/>
            <person name="Gasser R.B."/>
        </authorList>
    </citation>
    <scope>NUCLEOTIDE SEQUENCE [LARGE SCALE GENOMIC DNA]</scope>
    <source>
        <strain evidence="2">PN_DK_2014</strain>
    </source>
</reference>
<accession>A0A0B2W416</accession>
<dbReference type="InterPro" id="IPR000719">
    <property type="entry name" value="Prot_kinase_dom"/>
</dbReference>
<keyword evidence="2" id="KW-0808">Transferase</keyword>
<dbReference type="InterPro" id="IPR050122">
    <property type="entry name" value="RTK"/>
</dbReference>
<feature type="domain" description="Protein kinase" evidence="1">
    <location>
        <begin position="1"/>
        <end position="90"/>
    </location>
</feature>
<dbReference type="PANTHER" id="PTHR24416:SF611">
    <property type="entry name" value="TYROSINE-PROTEIN KINASE TRANSMEMBRANE RECEPTOR ROR"/>
    <property type="match status" value="1"/>
</dbReference>
<dbReference type="EMBL" id="JPKZ01000190">
    <property type="protein sequence ID" value="KHN88708.1"/>
    <property type="molecule type" value="Genomic_DNA"/>
</dbReference>
<gene>
    <name evidence="2" type="primary">Ptk7</name>
    <name evidence="2" type="ORF">Tcan_09169</name>
</gene>
<protein>
    <submittedName>
        <fullName evidence="2">Inactive tyrosine-protein kinase 7</fullName>
    </submittedName>
</protein>
<comment type="caution">
    <text evidence="2">The sequence shown here is derived from an EMBL/GenBank/DDBJ whole genome shotgun (WGS) entry which is preliminary data.</text>
</comment>
<dbReference type="AlphaFoldDB" id="A0A0B2W416"/>
<dbReference type="PANTHER" id="PTHR24416">
    <property type="entry name" value="TYROSINE-PROTEIN KINASE RECEPTOR"/>
    <property type="match status" value="1"/>
</dbReference>
<evidence type="ECO:0000313" key="3">
    <source>
        <dbReference type="Proteomes" id="UP000031036"/>
    </source>
</evidence>
<dbReference type="Pfam" id="PF07714">
    <property type="entry name" value="PK_Tyr_Ser-Thr"/>
    <property type="match status" value="1"/>
</dbReference>
<evidence type="ECO:0000313" key="2">
    <source>
        <dbReference type="EMBL" id="KHN88708.1"/>
    </source>
</evidence>
<dbReference type="InterPro" id="IPR011009">
    <property type="entry name" value="Kinase-like_dom_sf"/>
</dbReference>
<dbReference type="GO" id="GO:0004714">
    <property type="term" value="F:transmembrane receptor protein tyrosine kinase activity"/>
    <property type="evidence" value="ECO:0007669"/>
    <property type="project" value="TreeGrafter"/>
</dbReference>
<dbReference type="OrthoDB" id="546826at2759"/>
<evidence type="ECO:0000259" key="1">
    <source>
        <dbReference type="PROSITE" id="PS50011"/>
    </source>
</evidence>
<proteinExistence type="predicted"/>
<dbReference type="GO" id="GO:0043235">
    <property type="term" value="C:receptor complex"/>
    <property type="evidence" value="ECO:0007669"/>
    <property type="project" value="TreeGrafter"/>
</dbReference>
<dbReference type="Proteomes" id="UP000031036">
    <property type="component" value="Unassembled WGS sequence"/>
</dbReference>
<dbReference type="InterPro" id="IPR001245">
    <property type="entry name" value="Ser-Thr/Tyr_kinase_cat_dom"/>
</dbReference>
<sequence>GEFSKKTDVWSFGVLIWEIFTRCSSDPFPHQTNAEAKAKILSGKQPMELPKGTPPKIVQAMSICFTQNPEERPDFEPLFRILAPNEQPPAPMDMWDTYVA</sequence>
<organism evidence="2 3">
    <name type="scientific">Toxocara canis</name>
    <name type="common">Canine roundworm</name>
    <dbReference type="NCBI Taxonomy" id="6265"/>
    <lineage>
        <taxon>Eukaryota</taxon>
        <taxon>Metazoa</taxon>
        <taxon>Ecdysozoa</taxon>
        <taxon>Nematoda</taxon>
        <taxon>Chromadorea</taxon>
        <taxon>Rhabditida</taxon>
        <taxon>Spirurina</taxon>
        <taxon>Ascaridomorpha</taxon>
        <taxon>Ascaridoidea</taxon>
        <taxon>Toxocaridae</taxon>
        <taxon>Toxocara</taxon>
    </lineage>
</organism>